<dbReference type="EMBL" id="JBHTBZ010000080">
    <property type="protein sequence ID" value="MFC7462779.1"/>
    <property type="molecule type" value="Genomic_DNA"/>
</dbReference>
<organism evidence="1 2">
    <name type="scientific">Hydrogenophaga defluvii</name>
    <dbReference type="NCBI Taxonomy" id="249410"/>
    <lineage>
        <taxon>Bacteria</taxon>
        <taxon>Pseudomonadati</taxon>
        <taxon>Pseudomonadota</taxon>
        <taxon>Betaproteobacteria</taxon>
        <taxon>Burkholderiales</taxon>
        <taxon>Comamonadaceae</taxon>
        <taxon>Hydrogenophaga</taxon>
    </lineage>
</organism>
<protein>
    <submittedName>
        <fullName evidence="1">Uncharacterized protein</fullName>
    </submittedName>
</protein>
<dbReference type="InterPro" id="IPR042100">
    <property type="entry name" value="Bug_dom1"/>
</dbReference>
<comment type="caution">
    <text evidence="1">The sequence shown here is derived from an EMBL/GenBank/DDBJ whole genome shotgun (WGS) entry which is preliminary data.</text>
</comment>
<name>A0ABW2SH99_9BURK</name>
<gene>
    <name evidence="1" type="ORF">ACFQU0_20365</name>
</gene>
<reference evidence="2" key="1">
    <citation type="journal article" date="2019" name="Int. J. Syst. Evol. Microbiol.">
        <title>The Global Catalogue of Microorganisms (GCM) 10K type strain sequencing project: providing services to taxonomists for standard genome sequencing and annotation.</title>
        <authorList>
            <consortium name="The Broad Institute Genomics Platform"/>
            <consortium name="The Broad Institute Genome Sequencing Center for Infectious Disease"/>
            <person name="Wu L."/>
            <person name="Ma J."/>
        </authorList>
    </citation>
    <scope>NUCLEOTIDE SEQUENCE [LARGE SCALE GENOMIC DNA]</scope>
    <source>
        <strain evidence="2">CCUG 53903</strain>
    </source>
</reference>
<proteinExistence type="predicted"/>
<dbReference type="Gene3D" id="3.40.190.150">
    <property type="entry name" value="Bordetella uptake gene, domain 1"/>
    <property type="match status" value="1"/>
</dbReference>
<dbReference type="Proteomes" id="UP001596457">
    <property type="component" value="Unassembled WGS sequence"/>
</dbReference>
<dbReference type="Gene3D" id="3.40.190.10">
    <property type="entry name" value="Periplasmic binding protein-like II"/>
    <property type="match status" value="1"/>
</dbReference>
<dbReference type="RefSeq" id="WP_382203868.1">
    <property type="nucleotide sequence ID" value="NZ_JBHTBZ010000080.1"/>
</dbReference>
<accession>A0ABW2SH99</accession>
<keyword evidence="2" id="KW-1185">Reference proteome</keyword>
<sequence length="42" mass="4493">MTGAKRSCLSPNVPTIAEAGVPNYAFDTWFMQFAPAGNDGCR</sequence>
<evidence type="ECO:0000313" key="1">
    <source>
        <dbReference type="EMBL" id="MFC7462779.1"/>
    </source>
</evidence>
<evidence type="ECO:0000313" key="2">
    <source>
        <dbReference type="Proteomes" id="UP001596457"/>
    </source>
</evidence>